<evidence type="ECO:0000259" key="3">
    <source>
        <dbReference type="Pfam" id="PF09588"/>
    </source>
</evidence>
<feature type="compositionally biased region" description="Polar residues" evidence="1">
    <location>
        <begin position="1"/>
        <end position="15"/>
    </location>
</feature>
<gene>
    <name evidence="4" type="ORF">MAR_015513</name>
</gene>
<dbReference type="CDD" id="cd22343">
    <property type="entry name" value="PDDEXK_lambda_exonuclease-like"/>
    <property type="match status" value="1"/>
</dbReference>
<dbReference type="InterPro" id="IPR011604">
    <property type="entry name" value="PDDEXK-like_dom_sf"/>
</dbReference>
<evidence type="ECO:0000256" key="1">
    <source>
        <dbReference type="SAM" id="MobiDB-lite"/>
    </source>
</evidence>
<reference evidence="4" key="1">
    <citation type="submission" date="2022-11" db="EMBL/GenBank/DDBJ databases">
        <title>Centuries of genome instability and evolution in soft-shell clam transmissible cancer (bioRxiv).</title>
        <authorList>
            <person name="Hart S.F.M."/>
            <person name="Yonemitsu M.A."/>
            <person name="Giersch R.M."/>
            <person name="Beal B.F."/>
            <person name="Arriagada G."/>
            <person name="Davis B.W."/>
            <person name="Ostrander E.A."/>
            <person name="Goff S.P."/>
            <person name="Metzger M.J."/>
        </authorList>
    </citation>
    <scope>NUCLEOTIDE SEQUENCE</scope>
    <source>
        <strain evidence="4">MELC-2E11</strain>
        <tissue evidence="4">Siphon/mantle</tissue>
    </source>
</reference>
<dbReference type="PANTHER" id="PTHR46609:SF8">
    <property type="entry name" value="YQAJ VIRAL RECOMBINASE DOMAIN-CONTAINING PROTEIN"/>
    <property type="match status" value="1"/>
</dbReference>
<evidence type="ECO:0000313" key="5">
    <source>
        <dbReference type="Proteomes" id="UP001164746"/>
    </source>
</evidence>
<dbReference type="SUPFAM" id="SSF52980">
    <property type="entry name" value="Restriction endonuclease-like"/>
    <property type="match status" value="1"/>
</dbReference>
<protein>
    <submittedName>
        <fullName evidence="4">KCTD5-like protein</fullName>
    </submittedName>
</protein>
<dbReference type="Proteomes" id="UP001164746">
    <property type="component" value="Chromosome 12"/>
</dbReference>
<dbReference type="InterPro" id="IPR019080">
    <property type="entry name" value="YqaJ_viral_recombinase"/>
</dbReference>
<feature type="domain" description="Potassium channel tetramerisation-type BTB" evidence="2">
    <location>
        <begin position="485"/>
        <end position="530"/>
    </location>
</feature>
<dbReference type="SUPFAM" id="SSF54695">
    <property type="entry name" value="POZ domain"/>
    <property type="match status" value="1"/>
</dbReference>
<feature type="domain" description="YqaJ viral recombinase" evidence="3">
    <location>
        <begin position="354"/>
        <end position="463"/>
    </location>
</feature>
<feature type="domain" description="Potassium channel tetramerisation-type BTB" evidence="2">
    <location>
        <begin position="70"/>
        <end position="105"/>
    </location>
</feature>
<dbReference type="InterPro" id="IPR011333">
    <property type="entry name" value="SKP1/BTB/POZ_sf"/>
</dbReference>
<dbReference type="InterPro" id="IPR011335">
    <property type="entry name" value="Restrct_endonuc-II-like"/>
</dbReference>
<evidence type="ECO:0000259" key="2">
    <source>
        <dbReference type="Pfam" id="PF02214"/>
    </source>
</evidence>
<dbReference type="Gene3D" id="3.30.710.10">
    <property type="entry name" value="Potassium Channel Kv1.1, Chain A"/>
    <property type="match status" value="1"/>
</dbReference>
<dbReference type="Gene3D" id="3.90.320.10">
    <property type="match status" value="1"/>
</dbReference>
<dbReference type="EMBL" id="CP111023">
    <property type="protein sequence ID" value="WAR21539.1"/>
    <property type="molecule type" value="Genomic_DNA"/>
</dbReference>
<feature type="region of interest" description="Disordered" evidence="1">
    <location>
        <begin position="1"/>
        <end position="20"/>
    </location>
</feature>
<dbReference type="Pfam" id="PF09588">
    <property type="entry name" value="YqaJ"/>
    <property type="match status" value="1"/>
</dbReference>
<dbReference type="Pfam" id="PF02214">
    <property type="entry name" value="BTB_2"/>
    <property type="match status" value="2"/>
</dbReference>
<dbReference type="PANTHER" id="PTHR46609">
    <property type="entry name" value="EXONUCLEASE, PHAGE-TYPE/RECB, C-TERMINAL DOMAIN-CONTAINING PROTEIN"/>
    <property type="match status" value="1"/>
</dbReference>
<name>A0ABY7FJM9_MYAAR</name>
<accession>A0ABY7FJM9</accession>
<keyword evidence="5" id="KW-1185">Reference proteome</keyword>
<sequence length="651" mass="72479">MSGSKSNVSKVTLYSPSADRPVMGAKDDDIVYISSGEPFKARAESSSTSFHSKRRDMSVGVSQCNQDKWVTLNVGGMLFSTTRSTLTQNDPDSMLARMFTDNSDYTVQVTHVTMNDGTCSHVLAVILALEQMKVQGYKEIPSMLTCTSLPQQWDKPCGEKITAEPVSQMVMSRPTNVNRKLRPVMAQYNILKLYNNMYKNKIAFFTFRKITVEKDDISAVKKLKTSSISYLIEENTDNTPKIVTLFGRAPVGSALFYHGPLLEPVNTPREPCSRCGEIKYPKELKDSEVIFGKTQIQDALQGKQNNWTDVAVSLDDAVLVENTTRTQSDSIRWHEERHKRITASNFGAIMTRQKTPTSYGHVNEKNAKKLYINKTNSHLHDVGLIVNPVIPFLGASPDGIICKDGESGILEVKCPYSARDMTISEAVRDLKGFFLIDDGDTIRLKKNHQHYFQVQGQLMISGAAFCDCCIYQARPVHRKSDSGWNSSVDENGSYLIDRSPRYFEPILNYLRHGRLIIDRNINPEGVLEEANSLASRFLSLLTITPAHENILSEGTEVAGMASTCRATWATRGKRPSLSPNSIAAEGGLSHNFSYAGTFHALHHLSIHLDNWFHSGNPVDEDDVLFPIFVSLSKRLSGGACALLLPPNPPER</sequence>
<proteinExistence type="predicted"/>
<organism evidence="4 5">
    <name type="scientific">Mya arenaria</name>
    <name type="common">Soft-shell clam</name>
    <dbReference type="NCBI Taxonomy" id="6604"/>
    <lineage>
        <taxon>Eukaryota</taxon>
        <taxon>Metazoa</taxon>
        <taxon>Spiralia</taxon>
        <taxon>Lophotrochozoa</taxon>
        <taxon>Mollusca</taxon>
        <taxon>Bivalvia</taxon>
        <taxon>Autobranchia</taxon>
        <taxon>Heteroconchia</taxon>
        <taxon>Euheterodonta</taxon>
        <taxon>Imparidentia</taxon>
        <taxon>Neoheterodontei</taxon>
        <taxon>Myida</taxon>
        <taxon>Myoidea</taxon>
        <taxon>Myidae</taxon>
        <taxon>Mya</taxon>
    </lineage>
</organism>
<dbReference type="InterPro" id="IPR003131">
    <property type="entry name" value="T1-type_BTB"/>
</dbReference>
<dbReference type="InterPro" id="IPR051703">
    <property type="entry name" value="NF-kappa-B_Signaling_Reg"/>
</dbReference>
<evidence type="ECO:0000313" key="4">
    <source>
        <dbReference type="EMBL" id="WAR21539.1"/>
    </source>
</evidence>